<evidence type="ECO:0000259" key="13">
    <source>
        <dbReference type="Pfam" id="PF23192"/>
    </source>
</evidence>
<keyword evidence="2" id="KW-0812">Transmembrane</keyword>
<keyword evidence="3 8" id="KW-0732">Signal</keyword>
<comment type="caution">
    <text evidence="17">The sequence shown here is derived from an EMBL/GenBank/DDBJ whole genome shotgun (WGS) entry which is preliminary data.</text>
</comment>
<keyword evidence="18" id="KW-1185">Reference proteome</keyword>
<feature type="domain" description="NOMO-like N-terminal beta-sandwich" evidence="9">
    <location>
        <begin position="33"/>
        <end position="117"/>
    </location>
</feature>
<dbReference type="Pfam" id="PF22898">
    <property type="entry name" value="NOMO1-like_1st"/>
    <property type="match status" value="1"/>
</dbReference>
<feature type="domain" description="NOMO third transthyretin-like" evidence="14">
    <location>
        <begin position="213"/>
        <end position="316"/>
    </location>
</feature>
<dbReference type="InterPro" id="IPR055075">
    <property type="entry name" value="NOMO-like_N"/>
</dbReference>
<dbReference type="GO" id="GO:0030246">
    <property type="term" value="F:carbohydrate binding"/>
    <property type="evidence" value="ECO:0007669"/>
    <property type="project" value="InterPro"/>
</dbReference>
<dbReference type="Pfam" id="PF23141">
    <property type="entry name" value="Ig_NOMO"/>
    <property type="match status" value="1"/>
</dbReference>
<dbReference type="EMBL" id="JAZGQO010000011">
    <property type="protein sequence ID" value="KAK6173666.1"/>
    <property type="molecule type" value="Genomic_DNA"/>
</dbReference>
<dbReference type="Pfam" id="PF22904">
    <property type="entry name" value="NOMO1-like_2nd"/>
    <property type="match status" value="2"/>
</dbReference>
<dbReference type="InterPro" id="IPR056189">
    <property type="entry name" value="NOMO_3rd"/>
</dbReference>
<dbReference type="InterPro" id="IPR013784">
    <property type="entry name" value="Carb-bd-like_fold"/>
</dbReference>
<evidence type="ECO:0000313" key="18">
    <source>
        <dbReference type="Proteomes" id="UP001347796"/>
    </source>
</evidence>
<evidence type="ECO:0000313" key="17">
    <source>
        <dbReference type="EMBL" id="KAK6173666.1"/>
    </source>
</evidence>
<evidence type="ECO:0000259" key="12">
    <source>
        <dbReference type="Pfam" id="PF23141"/>
    </source>
</evidence>
<dbReference type="InterPro" id="IPR056187">
    <property type="entry name" value="NOMO_8th"/>
</dbReference>
<keyword evidence="5" id="KW-1133">Transmembrane helix</keyword>
<feature type="domain" description="NOMO eighth prealbumin-like" evidence="16">
    <location>
        <begin position="700"/>
        <end position="756"/>
    </location>
</feature>
<dbReference type="SUPFAM" id="SSF49478">
    <property type="entry name" value="Cna protein B-type domain"/>
    <property type="match status" value="2"/>
</dbReference>
<dbReference type="Proteomes" id="UP001347796">
    <property type="component" value="Unassembled WGS sequence"/>
</dbReference>
<dbReference type="InterPro" id="IPR051417">
    <property type="entry name" value="SDr/BOS_complex"/>
</dbReference>
<proteinExistence type="predicted"/>
<dbReference type="Pfam" id="PF23194">
    <property type="entry name" value="NOMO_5th"/>
    <property type="match status" value="1"/>
</dbReference>
<feature type="domain" description="NOMO second beta-sandwich" evidence="11">
    <location>
        <begin position="496"/>
        <end position="570"/>
    </location>
</feature>
<evidence type="ECO:0008006" key="19">
    <source>
        <dbReference type="Google" id="ProtNLM"/>
    </source>
</evidence>
<accession>A0AAN8PKU0</accession>
<dbReference type="Gene3D" id="2.60.40.10">
    <property type="entry name" value="Immunoglobulins"/>
    <property type="match status" value="1"/>
</dbReference>
<dbReference type="Pfam" id="PF23193">
    <property type="entry name" value="NOMO_3rd"/>
    <property type="match status" value="1"/>
</dbReference>
<dbReference type="AlphaFoldDB" id="A0AAN8PKU0"/>
<reference evidence="17 18" key="1">
    <citation type="submission" date="2024-01" db="EMBL/GenBank/DDBJ databases">
        <title>The genome of the rayed Mediterranean limpet Patella caerulea (Linnaeus, 1758).</title>
        <authorList>
            <person name="Anh-Thu Weber A."/>
            <person name="Halstead-Nussloch G."/>
        </authorList>
    </citation>
    <scope>NUCLEOTIDE SEQUENCE [LARGE SCALE GENOMIC DNA]</scope>
    <source>
        <strain evidence="17">AATW-2023a</strain>
        <tissue evidence="17">Whole specimen</tissue>
    </source>
</reference>
<dbReference type="Pfam" id="PF13620">
    <property type="entry name" value="CarboxypepD_reg"/>
    <property type="match status" value="1"/>
</dbReference>
<feature type="domain" description="NOMO fifth transthyretin-like" evidence="15">
    <location>
        <begin position="399"/>
        <end position="489"/>
    </location>
</feature>
<feature type="domain" description="NOMO C-terminal transthyretin-like" evidence="13">
    <location>
        <begin position="1014"/>
        <end position="1107"/>
    </location>
</feature>
<dbReference type="PANTHER" id="PTHR23303">
    <property type="entry name" value="CARBOXYPEPTIDASE REGULATORY REGION-CONTAINING"/>
    <property type="match status" value="1"/>
</dbReference>
<evidence type="ECO:0000259" key="9">
    <source>
        <dbReference type="Pfam" id="PF22898"/>
    </source>
</evidence>
<feature type="domain" description="NOMO-like ninth beta-sandwich" evidence="10">
    <location>
        <begin position="757"/>
        <end position="831"/>
    </location>
</feature>
<feature type="chain" id="PRO_5042883178" description="Nodal modulator 1" evidence="8">
    <location>
        <begin position="27"/>
        <end position="1186"/>
    </location>
</feature>
<feature type="domain" description="NOMO seventh transthyretin-like" evidence="12">
    <location>
        <begin position="583"/>
        <end position="655"/>
    </location>
</feature>
<keyword evidence="6" id="KW-0472">Membrane</keyword>
<dbReference type="GO" id="GO:0005789">
    <property type="term" value="C:endoplasmic reticulum membrane"/>
    <property type="evidence" value="ECO:0007669"/>
    <property type="project" value="UniProtKB-SubCell"/>
</dbReference>
<evidence type="ECO:0000256" key="8">
    <source>
        <dbReference type="SAM" id="SignalP"/>
    </source>
</evidence>
<evidence type="ECO:0000256" key="6">
    <source>
        <dbReference type="ARBA" id="ARBA00023136"/>
    </source>
</evidence>
<evidence type="ECO:0000256" key="4">
    <source>
        <dbReference type="ARBA" id="ARBA00022824"/>
    </source>
</evidence>
<dbReference type="InterPro" id="IPR056191">
    <property type="entry name" value="NOMO_12th"/>
</dbReference>
<dbReference type="Pfam" id="PF22902">
    <property type="entry name" value="NOMO1-like_9th"/>
    <property type="match status" value="1"/>
</dbReference>
<dbReference type="InterPro" id="IPR013783">
    <property type="entry name" value="Ig-like_fold"/>
</dbReference>
<evidence type="ECO:0000256" key="7">
    <source>
        <dbReference type="SAM" id="MobiDB-lite"/>
    </source>
</evidence>
<comment type="subcellular location">
    <subcellularLocation>
        <location evidence="1">Endoplasmic reticulum membrane</location>
        <topology evidence="1">Single-pass type I membrane protein</topology>
    </subcellularLocation>
</comment>
<evidence type="ECO:0000259" key="10">
    <source>
        <dbReference type="Pfam" id="PF22902"/>
    </source>
</evidence>
<name>A0AAN8PKU0_PATCE</name>
<dbReference type="Pfam" id="PF23192">
    <property type="entry name" value="NOMO_12th"/>
    <property type="match status" value="1"/>
</dbReference>
<evidence type="ECO:0000256" key="3">
    <source>
        <dbReference type="ARBA" id="ARBA00022729"/>
    </source>
</evidence>
<feature type="region of interest" description="Disordered" evidence="7">
    <location>
        <begin position="1159"/>
        <end position="1186"/>
    </location>
</feature>
<evidence type="ECO:0000256" key="2">
    <source>
        <dbReference type="ARBA" id="ARBA00022692"/>
    </source>
</evidence>
<evidence type="ECO:0000259" key="16">
    <source>
        <dbReference type="Pfam" id="PF23660"/>
    </source>
</evidence>
<evidence type="ECO:0000259" key="15">
    <source>
        <dbReference type="Pfam" id="PF23194"/>
    </source>
</evidence>
<evidence type="ECO:0000259" key="11">
    <source>
        <dbReference type="Pfam" id="PF22904"/>
    </source>
</evidence>
<keyword evidence="4" id="KW-0256">Endoplasmic reticulum</keyword>
<protein>
    <recommendedName>
        <fullName evidence="19">Nodal modulator 1</fullName>
    </recommendedName>
</protein>
<gene>
    <name evidence="17" type="ORF">SNE40_017077</name>
</gene>
<evidence type="ECO:0000259" key="14">
    <source>
        <dbReference type="Pfam" id="PF23193"/>
    </source>
</evidence>
<feature type="domain" description="NOMO second beta-sandwich" evidence="11">
    <location>
        <begin position="119"/>
        <end position="206"/>
    </location>
</feature>
<dbReference type="InterPro" id="IPR056319">
    <property type="entry name" value="NOMO_7th"/>
</dbReference>
<evidence type="ECO:0000256" key="5">
    <source>
        <dbReference type="ARBA" id="ARBA00022989"/>
    </source>
</evidence>
<dbReference type="PANTHER" id="PTHR23303:SF14">
    <property type="entry name" value="BOS COMPLEX SUBUNIT NOMO1-RELATED"/>
    <property type="match status" value="1"/>
</dbReference>
<dbReference type="Gene3D" id="2.60.40.1120">
    <property type="entry name" value="Carboxypeptidase-like, regulatory domain"/>
    <property type="match status" value="1"/>
</dbReference>
<evidence type="ECO:0000256" key="1">
    <source>
        <dbReference type="ARBA" id="ARBA00004115"/>
    </source>
</evidence>
<dbReference type="InterPro" id="IPR055074">
    <property type="entry name" value="NOMO1-3_2nd"/>
</dbReference>
<dbReference type="Pfam" id="PF23660">
    <property type="entry name" value="NOMO_8th"/>
    <property type="match status" value="1"/>
</dbReference>
<dbReference type="InterPro" id="IPR055073">
    <property type="entry name" value="NOMO1-like_9th"/>
</dbReference>
<organism evidence="17 18">
    <name type="scientific">Patella caerulea</name>
    <name type="common">Rayed Mediterranean limpet</name>
    <dbReference type="NCBI Taxonomy" id="87958"/>
    <lineage>
        <taxon>Eukaryota</taxon>
        <taxon>Metazoa</taxon>
        <taxon>Spiralia</taxon>
        <taxon>Lophotrochozoa</taxon>
        <taxon>Mollusca</taxon>
        <taxon>Gastropoda</taxon>
        <taxon>Patellogastropoda</taxon>
        <taxon>Patelloidea</taxon>
        <taxon>Patellidae</taxon>
        <taxon>Patella</taxon>
    </lineage>
</organism>
<dbReference type="InterPro" id="IPR056190">
    <property type="entry name" value="NOMO_5th"/>
</dbReference>
<sequence length="1186" mass="130956">MLNDRECVFWVFNLLLCIINIELGAADGVLGCGGFVKSDVDINFSLVEVKLYTPHGSIKYQTDCAPNTGYYLIPLYDKGDFILKVEPPKGWSFEPQSIELQVDGTNDKCSKGEDINFLFTGFSVIGKVISKGQTIGPSGVTVSLTKSGEIIQTVKTSDNGDYMFTKVLPGEYKVQASHQTWKLEKPESVVKVINDNGNAGNNLVISGYDVSGVVSSDGEYIKGVNFLLFSSTVKQQDVTGCEKSPLKGFTGNQASKPICYVTSQQNGRFIFPSLPTGNYYIIPFYKGEHITFDVLPDKLEFEVQHQSVQLQKQFNVAGFSVSGRVLDSEKGSGVAKAKILLNGNEQTVTSQDGTYHLENMKTGTYKLSVQTSSIYFDDITLKITPSTPQLPNIVASSFSLCGQVVIDRLPEALASVPSQRRIIYHPDGKKSEAVSLSPEADGKFCTKVKPGKYIIGIHLSEQEVRAGLHLSPAEQVVTITNKPIKDIRFSQFRAKVSGTVVCMEKCGNIDVSLDVVGRTDSKQVVQVKDSGKGYTFSLDNVMPGKYKVTILQDTWCWKEKSTEFDVVDSDVTGLTFTQTGYILKCSVSHPIDINFAHEKKKGSVGSFQLNKGTNRFCLAQPGVYRLTPDSCHKFEKEVYTYDTSNPVMLTLTATQHRVTGSIKTDERVNDMVVTIKSSMDDTPLVIGPLKQEIDPKAKPQDSAKGPFTYRFSHWSRSGEKMTISVKSAEVLFYPPTIETTVSGDDCPGEVAKFDGRKGVFINGDIKPALQGASIVVEAVDGSMEPVTLVTDATGKFKVGPLHSHITYKVSAEKDGYVMTKEEGKTASFRAFKLGEISVKVLNEKGESLSDVLLSLSGGNQYRSNNITGSDGLMVFTALSPGQYFLRPMMKEYKFEPASQVIEVQEGTTEKINIKSSRVAYSCYGKVTSLNGEAEPGVIIEALGMGDCSANQEESKTEQDGSFRIRGLQPKCTYNIGLKTGDVNKHIERAVPKSKTLQVNKDDILGLNIIAFRQINQMDVSGNIKTSDEYLSSIKVSLYREENPDHPIQTISLSKSVFFYLPSLLIDDSGYILRIETSLSKTLYNYELPEIVFTANSTYKHFTFTFNPERRSGDQELSRGSFMILPLSLLLIFAGYHYQKVIPFLNQAFAQVQTTVTKMAEQQPSKDYNEPIEPEPYLKKKIKPRKA</sequence>
<dbReference type="SUPFAM" id="SSF49452">
    <property type="entry name" value="Starch-binding domain-like"/>
    <property type="match status" value="2"/>
</dbReference>
<feature type="signal peptide" evidence="8">
    <location>
        <begin position="1"/>
        <end position="26"/>
    </location>
</feature>